<gene>
    <name evidence="1" type="ORF">PG999_000523</name>
</gene>
<evidence type="ECO:0000313" key="1">
    <source>
        <dbReference type="EMBL" id="KAK8132350.1"/>
    </source>
</evidence>
<dbReference type="EMBL" id="JAQQWP010000001">
    <property type="protein sequence ID" value="KAK8132350.1"/>
    <property type="molecule type" value="Genomic_DNA"/>
</dbReference>
<dbReference type="AlphaFoldDB" id="A0AAW0RBR0"/>
<keyword evidence="2" id="KW-1185">Reference proteome</keyword>
<evidence type="ECO:0000313" key="2">
    <source>
        <dbReference type="Proteomes" id="UP001392437"/>
    </source>
</evidence>
<accession>A0AAW0RBR0</accession>
<dbReference type="Proteomes" id="UP001392437">
    <property type="component" value="Unassembled WGS sequence"/>
</dbReference>
<proteinExistence type="predicted"/>
<organism evidence="1 2">
    <name type="scientific">Apiospora kogelbergensis</name>
    <dbReference type="NCBI Taxonomy" id="1337665"/>
    <lineage>
        <taxon>Eukaryota</taxon>
        <taxon>Fungi</taxon>
        <taxon>Dikarya</taxon>
        <taxon>Ascomycota</taxon>
        <taxon>Pezizomycotina</taxon>
        <taxon>Sordariomycetes</taxon>
        <taxon>Xylariomycetidae</taxon>
        <taxon>Amphisphaeriales</taxon>
        <taxon>Apiosporaceae</taxon>
        <taxon>Apiospora</taxon>
    </lineage>
</organism>
<name>A0AAW0RBR0_9PEZI</name>
<reference evidence="1 2" key="1">
    <citation type="submission" date="2023-01" db="EMBL/GenBank/DDBJ databases">
        <title>Analysis of 21 Apiospora genomes using comparative genomics revels a genus with tremendous synthesis potential of carbohydrate active enzymes and secondary metabolites.</title>
        <authorList>
            <person name="Sorensen T."/>
        </authorList>
    </citation>
    <scope>NUCLEOTIDE SEQUENCE [LARGE SCALE GENOMIC DNA]</scope>
    <source>
        <strain evidence="1 2">CBS 117206</strain>
    </source>
</reference>
<comment type="caution">
    <text evidence="1">The sequence shown here is derived from an EMBL/GenBank/DDBJ whole genome shotgun (WGS) entry which is preliminary data.</text>
</comment>
<protein>
    <submittedName>
        <fullName evidence="1">Uncharacterized protein</fullName>
    </submittedName>
</protein>
<sequence>MSSNKLIRIENHDGSSDLAVPLPSENDSTIKQDFTRDHHPGNTAKVNNLLPGLSFKQALDHLAGLYENEQNKHHKLELRDNPSPQHSANTTIPILSIFTDQRGTQTDESKQEKDTQIKELEAIIQAQKAALQENDITIQKQEDCLQVTRQKWQEAEIKLSASSNITVSEDIDDEMVMQKMKLISTRITLMANSHFSGKPMTNKVKAEHTRFFDLLANEWGPRYLKDASRKQFLIEAAIWLKLTTRLLHCPLAIWCVQLGKSSRDLHKTIYRESNSDKMETYHLTRIHQAELFKQVRSMHGDYLGDRPSAISNKDELIDDLRDLLDKFAYNAGYLNDMGTIIDHVIDLAYYMAMAKAHYSVRIGVAQYDGRYYGFKFDPDSMQAILPGTKPGHRLLPVALVASPALIKRGTSKGENYDSETILTKARVICEEEETEEESDSEYAE</sequence>